<dbReference type="GeneID" id="10546981"/>
<keyword evidence="3" id="KW-1185">Reference proteome</keyword>
<feature type="compositionally biased region" description="Basic residues" evidence="1">
    <location>
        <begin position="249"/>
        <end position="259"/>
    </location>
</feature>
<gene>
    <name evidence="2" type="ORF">PGTG_01458</name>
</gene>
<dbReference type="RefSeq" id="XP_003319284.2">
    <property type="nucleotide sequence ID" value="XM_003319236.2"/>
</dbReference>
<name>E3JSE0_PUCGT</name>
<evidence type="ECO:0000256" key="1">
    <source>
        <dbReference type="SAM" id="MobiDB-lite"/>
    </source>
</evidence>
<dbReference type="AlphaFoldDB" id="E3JSE0"/>
<feature type="compositionally biased region" description="Polar residues" evidence="1">
    <location>
        <begin position="201"/>
        <end position="213"/>
    </location>
</feature>
<dbReference type="KEGG" id="pgr:PGTG_01458"/>
<dbReference type="HOGENOM" id="CLU_046890_0_0_1"/>
<dbReference type="InParanoid" id="E3JSE0"/>
<protein>
    <submittedName>
        <fullName evidence="2">Uncharacterized protein</fullName>
    </submittedName>
</protein>
<feature type="region of interest" description="Disordered" evidence="1">
    <location>
        <begin position="318"/>
        <end position="356"/>
    </location>
</feature>
<dbReference type="Proteomes" id="UP000008783">
    <property type="component" value="Unassembled WGS sequence"/>
</dbReference>
<dbReference type="EMBL" id="DS178263">
    <property type="protein sequence ID" value="EFP74865.2"/>
    <property type="molecule type" value="Genomic_DNA"/>
</dbReference>
<accession>E3JSE0</accession>
<feature type="region of interest" description="Disordered" evidence="1">
    <location>
        <begin position="162"/>
        <end position="288"/>
    </location>
</feature>
<reference key="1">
    <citation type="submission" date="2007-01" db="EMBL/GenBank/DDBJ databases">
        <title>The Genome Sequence of Puccinia graminis f. sp. tritici Strain CRL 75-36-700-3.</title>
        <authorList>
            <consortium name="The Broad Institute Genome Sequencing Platform"/>
            <person name="Birren B."/>
            <person name="Lander E."/>
            <person name="Galagan J."/>
            <person name="Nusbaum C."/>
            <person name="Devon K."/>
            <person name="Cuomo C."/>
            <person name="Jaffe D."/>
            <person name="Butler J."/>
            <person name="Alvarez P."/>
            <person name="Gnerre S."/>
            <person name="Grabherr M."/>
            <person name="Mauceli E."/>
            <person name="Brockman W."/>
            <person name="Young S."/>
            <person name="LaButti K."/>
            <person name="Sykes S."/>
            <person name="DeCaprio D."/>
            <person name="Crawford M."/>
            <person name="Koehrsen M."/>
            <person name="Engels R."/>
            <person name="Montgomery P."/>
            <person name="Pearson M."/>
            <person name="Howarth C."/>
            <person name="Larson L."/>
            <person name="White J."/>
            <person name="Zeng Q."/>
            <person name="Kodira C."/>
            <person name="Yandava C."/>
            <person name="Alvarado L."/>
            <person name="O'Leary S."/>
            <person name="Szabo L."/>
            <person name="Dean R."/>
            <person name="Schein J."/>
        </authorList>
    </citation>
    <scope>NUCLEOTIDE SEQUENCE</scope>
    <source>
        <strain>CRL 75-36-700-3</strain>
    </source>
</reference>
<evidence type="ECO:0000313" key="3">
    <source>
        <dbReference type="Proteomes" id="UP000008783"/>
    </source>
</evidence>
<dbReference type="VEuPathDB" id="FungiDB:PGTG_01458"/>
<sequence length="477" mass="53387">MHWNIHIRQLVDILLDQFGFKAHPLGEPLPEPTDNHKKPFAPRTPLQSQIHHAALHVNQTINQHTQELQTNPNAPQTFCLRYPTYEKFVEYSISMEKKCKLLPKDKMVVLLEEAGRCVGVAVPPDHTKEDGIFLSPPDRALAGLNDAIKNCNWNEAKDEIVYSTVPPPGPLQTPKPLDMDNKGEIRDPKPKTTEEEEPPSNAFQPPAQQSQTPHHPPNPKPQAALPLYASKTPAPKRKSHPDPPNPKPRAGKAKKKCKTSKYLEDNNNTNTDPNPLPPPEPQLNTKGKNTISYQPYGYGLGEKNSTGMQDLKIQVKVTPSARPQIDESSLQGRGIGWRDKPKVEPNLPDPQKTGTNRSNCLEMVNMRNELKYQFALSLWINKAFLPQSVDVAEKAVEYLLANGSGWLRETLLCESNKILACVACHGLHGYSFHGPGLPRHLQSKKPEMQLSEAVWLVSCKASCICQRATWHLQISYS</sequence>
<evidence type="ECO:0000313" key="2">
    <source>
        <dbReference type="EMBL" id="EFP74865.2"/>
    </source>
</evidence>
<reference evidence="3" key="2">
    <citation type="journal article" date="2011" name="Proc. Natl. Acad. Sci. U.S.A.">
        <title>Obligate biotrophy features unraveled by the genomic analysis of rust fungi.</title>
        <authorList>
            <person name="Duplessis S."/>
            <person name="Cuomo C.A."/>
            <person name="Lin Y.-C."/>
            <person name="Aerts A."/>
            <person name="Tisserant E."/>
            <person name="Veneault-Fourrey C."/>
            <person name="Joly D.L."/>
            <person name="Hacquard S."/>
            <person name="Amselem J."/>
            <person name="Cantarel B.L."/>
            <person name="Chiu R."/>
            <person name="Coutinho P.M."/>
            <person name="Feau N."/>
            <person name="Field M."/>
            <person name="Frey P."/>
            <person name="Gelhaye E."/>
            <person name="Goldberg J."/>
            <person name="Grabherr M.G."/>
            <person name="Kodira C.D."/>
            <person name="Kohler A."/>
            <person name="Kuees U."/>
            <person name="Lindquist E.A."/>
            <person name="Lucas S.M."/>
            <person name="Mago R."/>
            <person name="Mauceli E."/>
            <person name="Morin E."/>
            <person name="Murat C."/>
            <person name="Pangilinan J.L."/>
            <person name="Park R."/>
            <person name="Pearson M."/>
            <person name="Quesneville H."/>
            <person name="Rouhier N."/>
            <person name="Sakthikumar S."/>
            <person name="Salamov A.A."/>
            <person name="Schmutz J."/>
            <person name="Selles B."/>
            <person name="Shapiro H."/>
            <person name="Tanguay P."/>
            <person name="Tuskan G.A."/>
            <person name="Henrissat B."/>
            <person name="Van de Peer Y."/>
            <person name="Rouze P."/>
            <person name="Ellis J.G."/>
            <person name="Dodds P.N."/>
            <person name="Schein J.E."/>
            <person name="Zhong S."/>
            <person name="Hamelin R.C."/>
            <person name="Grigoriev I.V."/>
            <person name="Szabo L.J."/>
            <person name="Martin F."/>
        </authorList>
    </citation>
    <scope>NUCLEOTIDE SEQUENCE [LARGE SCALE GENOMIC DNA]</scope>
    <source>
        <strain evidence="3">CRL 75-36-700-3 / race SCCL</strain>
    </source>
</reference>
<proteinExistence type="predicted"/>
<organism evidence="2 3">
    <name type="scientific">Puccinia graminis f. sp. tritici (strain CRL 75-36-700-3 / race SCCL)</name>
    <name type="common">Black stem rust fungus</name>
    <dbReference type="NCBI Taxonomy" id="418459"/>
    <lineage>
        <taxon>Eukaryota</taxon>
        <taxon>Fungi</taxon>
        <taxon>Dikarya</taxon>
        <taxon>Basidiomycota</taxon>
        <taxon>Pucciniomycotina</taxon>
        <taxon>Pucciniomycetes</taxon>
        <taxon>Pucciniales</taxon>
        <taxon>Pucciniaceae</taxon>
        <taxon>Puccinia</taxon>
    </lineage>
</organism>
<feature type="compositionally biased region" description="Basic and acidic residues" evidence="1">
    <location>
        <begin position="177"/>
        <end position="193"/>
    </location>
</feature>